<dbReference type="InterPro" id="IPR003094">
    <property type="entry name" value="6Pfruct_kin"/>
</dbReference>
<dbReference type="InterPro" id="IPR013079">
    <property type="entry name" value="6Phosfructo_kin"/>
</dbReference>
<dbReference type="FunFam" id="2.60.40.10:FF:000740">
    <property type="entry name" value="6-phosphofructo-2-kinase/fructose-2,6-bisphosphatase"/>
    <property type="match status" value="1"/>
</dbReference>
<dbReference type="OrthoDB" id="267323at2759"/>
<keyword evidence="6" id="KW-1185">Reference proteome</keyword>
<dbReference type="PIRSF" id="PIRSF000709">
    <property type="entry name" value="6PFK_2-Ptase"/>
    <property type="match status" value="1"/>
</dbReference>
<dbReference type="SUPFAM" id="SSF49452">
    <property type="entry name" value="Starch-binding domain-like"/>
    <property type="match status" value="1"/>
</dbReference>
<dbReference type="GO" id="GO:0006000">
    <property type="term" value="P:fructose metabolic process"/>
    <property type="evidence" value="ECO:0007669"/>
    <property type="project" value="InterPro"/>
</dbReference>
<evidence type="ECO:0000259" key="4">
    <source>
        <dbReference type="PROSITE" id="PS51166"/>
    </source>
</evidence>
<dbReference type="GO" id="GO:0003873">
    <property type="term" value="F:6-phosphofructo-2-kinase activity"/>
    <property type="evidence" value="ECO:0007669"/>
    <property type="project" value="InterPro"/>
</dbReference>
<dbReference type="SUPFAM" id="SSF52540">
    <property type="entry name" value="P-loop containing nucleoside triphosphate hydrolases"/>
    <property type="match status" value="1"/>
</dbReference>
<dbReference type="PANTHER" id="PTHR10606:SF76">
    <property type="entry name" value="6-PHOSPHOFRUCTO-2-KINASE FAMILY PROTEIN, EXPRESSED"/>
    <property type="match status" value="1"/>
</dbReference>
<dbReference type="FunFam" id="3.40.50.1240:FF:000006">
    <property type="entry name" value="6-phosphofructo-2-kinase/fructose-2, 6-bisphosphatase"/>
    <property type="match status" value="1"/>
</dbReference>
<dbReference type="Pfam" id="PF00686">
    <property type="entry name" value="CBM_20"/>
    <property type="match status" value="1"/>
</dbReference>
<dbReference type="GO" id="GO:0006003">
    <property type="term" value="P:fructose 2,6-bisphosphate metabolic process"/>
    <property type="evidence" value="ECO:0007669"/>
    <property type="project" value="InterPro"/>
</dbReference>
<keyword evidence="2" id="KW-0067">ATP-binding</keyword>
<dbReference type="SMART" id="SM01065">
    <property type="entry name" value="CBM_2"/>
    <property type="match status" value="1"/>
</dbReference>
<dbReference type="AlphaFoldDB" id="A0A835EUQ9"/>
<gene>
    <name evidence="5" type="ORF">HU200_023121</name>
</gene>
<dbReference type="PANTHER" id="PTHR10606">
    <property type="entry name" value="6-PHOSPHOFRUCTO-2-KINASE/FRUCTOSE-2,6-BISPHOSPHATASE"/>
    <property type="match status" value="1"/>
</dbReference>
<dbReference type="Gene3D" id="3.40.50.1240">
    <property type="entry name" value="Phosphoglycerate mutase-like"/>
    <property type="match status" value="1"/>
</dbReference>
<name>A0A835EUQ9_9POAL</name>
<dbReference type="Pfam" id="PF00300">
    <property type="entry name" value="His_Phos_1"/>
    <property type="match status" value="1"/>
</dbReference>
<proteinExistence type="predicted"/>
<dbReference type="InterPro" id="IPR013078">
    <property type="entry name" value="His_Pase_superF_clade-1"/>
</dbReference>
<evidence type="ECO:0000313" key="5">
    <source>
        <dbReference type="EMBL" id="KAF8721408.1"/>
    </source>
</evidence>
<reference evidence="5" key="1">
    <citation type="submission" date="2020-07" db="EMBL/GenBank/DDBJ databases">
        <title>Genome sequence and genetic diversity analysis of an under-domesticated orphan crop, white fonio (Digitaria exilis).</title>
        <authorList>
            <person name="Bennetzen J.L."/>
            <person name="Chen S."/>
            <person name="Ma X."/>
            <person name="Wang X."/>
            <person name="Yssel A.E.J."/>
            <person name="Chaluvadi S.R."/>
            <person name="Johnson M."/>
            <person name="Gangashetty P."/>
            <person name="Hamidou F."/>
            <person name="Sanogo M.D."/>
            <person name="Zwaenepoel A."/>
            <person name="Wallace J."/>
            <person name="Van De Peer Y."/>
            <person name="Van Deynze A."/>
        </authorList>
    </citation>
    <scope>NUCLEOTIDE SEQUENCE</scope>
    <source>
        <tissue evidence="5">Leaves</tissue>
    </source>
</reference>
<dbReference type="InterPro" id="IPR029033">
    <property type="entry name" value="His_PPase_superfam"/>
</dbReference>
<dbReference type="InterPro" id="IPR013784">
    <property type="entry name" value="Carb-bd-like_fold"/>
</dbReference>
<keyword evidence="1" id="KW-0547">Nucleotide-binding</keyword>
<comment type="caution">
    <text evidence="5">The sequence shown here is derived from an EMBL/GenBank/DDBJ whole genome shotgun (WGS) entry which is preliminary data.</text>
</comment>
<feature type="region of interest" description="Disordered" evidence="3">
    <location>
        <begin position="204"/>
        <end position="232"/>
    </location>
</feature>
<dbReference type="InterPro" id="IPR027417">
    <property type="entry name" value="P-loop_NTPase"/>
</dbReference>
<dbReference type="GO" id="GO:2001070">
    <property type="term" value="F:starch binding"/>
    <property type="evidence" value="ECO:0007669"/>
    <property type="project" value="InterPro"/>
</dbReference>
<evidence type="ECO:0000256" key="1">
    <source>
        <dbReference type="ARBA" id="ARBA00022741"/>
    </source>
</evidence>
<dbReference type="InterPro" id="IPR002044">
    <property type="entry name" value="CBM20"/>
</dbReference>
<organism evidence="5 6">
    <name type="scientific">Digitaria exilis</name>
    <dbReference type="NCBI Taxonomy" id="1010633"/>
    <lineage>
        <taxon>Eukaryota</taxon>
        <taxon>Viridiplantae</taxon>
        <taxon>Streptophyta</taxon>
        <taxon>Embryophyta</taxon>
        <taxon>Tracheophyta</taxon>
        <taxon>Spermatophyta</taxon>
        <taxon>Magnoliopsida</taxon>
        <taxon>Liliopsida</taxon>
        <taxon>Poales</taxon>
        <taxon>Poaceae</taxon>
        <taxon>PACMAD clade</taxon>
        <taxon>Panicoideae</taxon>
        <taxon>Panicodae</taxon>
        <taxon>Paniceae</taxon>
        <taxon>Anthephorinae</taxon>
        <taxon>Digitaria</taxon>
    </lineage>
</organism>
<dbReference type="Gene3D" id="2.60.40.10">
    <property type="entry name" value="Immunoglobulins"/>
    <property type="match status" value="1"/>
</dbReference>
<sequence length="662" mass="73622">MASPGGISDQLFVFIKLESPRLAELNLAPHLFGSHPVAGSWDPCKALPLERAAAAVWDLSCVVPSQHEPLDFKFVLKQQNDSSQLIVEEGPNRSLGYQSNEAEMRTAVFKLNEGKDVLECKVQVETEMLSPFDLAASWRAHQEYLQPSRVRGANDVTINTGLEGRAKNGFASGLEHDLEKYVVPTPNMGSGVVYAANLTENPRSLLQTGSSSNNDTTKGTLYDSTKGDSSPNHYVNTMKGTTGGHAPSLEEQRAMFVDRGVGSPTFARPTKETFSMSAFKLDSEAKVDMPAAEGAVAAAAVADQMYGPKEDRKLTIVLVGLPARGKTFTAAKLTRYLRWLGHETKHFNVGKYRRLKHGTNQTADFFRGDNREGVEARNEVAALAMEDMLSWMQEGGQVGIFDATNSTRIRRNMLMKMAEGKCKLYANNLKPLQVYEPVDEGSYIKMIDMVSGKGGQLQINDISGYLPGRIVFFLHTCELLEGEKQGEAGQLYSRKLASFVETRLKSERTASIWTSTLQRTILTAHPIIGFPKIQWRALDEINAGVCDGMTYDEIKKSKPEEYESRRKDKLRYRYPRGESYLDVIQRLEPVIIELERQRAPVVVIAHQAVLRALYAYFADKPLEEVPNIEIPLHTIIEIQMGVAGVQEKRYKLMDAIHPTAGL</sequence>
<dbReference type="GO" id="GO:0005829">
    <property type="term" value="C:cytosol"/>
    <property type="evidence" value="ECO:0007669"/>
    <property type="project" value="TreeGrafter"/>
</dbReference>
<dbReference type="InterPro" id="IPR013783">
    <property type="entry name" value="Ig-like_fold"/>
</dbReference>
<dbReference type="CDD" id="cd07067">
    <property type="entry name" value="HP_PGM_like"/>
    <property type="match status" value="1"/>
</dbReference>
<dbReference type="Pfam" id="PF01591">
    <property type="entry name" value="6PF2K"/>
    <property type="match status" value="1"/>
</dbReference>
<evidence type="ECO:0000256" key="2">
    <source>
        <dbReference type="ARBA" id="ARBA00022840"/>
    </source>
</evidence>
<dbReference type="Gene3D" id="3.40.50.300">
    <property type="entry name" value="P-loop containing nucleotide triphosphate hydrolases"/>
    <property type="match status" value="2"/>
</dbReference>
<dbReference type="PROSITE" id="PS51166">
    <property type="entry name" value="CBM20"/>
    <property type="match status" value="1"/>
</dbReference>
<protein>
    <recommendedName>
        <fullName evidence="4">CBM20 domain-containing protein</fullName>
    </recommendedName>
</protein>
<dbReference type="SUPFAM" id="SSF53254">
    <property type="entry name" value="Phosphoglycerate mutase-like"/>
    <property type="match status" value="1"/>
</dbReference>
<dbReference type="EMBL" id="JACEFO010001685">
    <property type="protein sequence ID" value="KAF8721408.1"/>
    <property type="molecule type" value="Genomic_DNA"/>
</dbReference>
<dbReference type="GO" id="GO:0005524">
    <property type="term" value="F:ATP binding"/>
    <property type="evidence" value="ECO:0007669"/>
    <property type="project" value="UniProtKB-KW"/>
</dbReference>
<dbReference type="GO" id="GO:0004331">
    <property type="term" value="F:fructose-2,6-bisphosphate 2-phosphatase activity"/>
    <property type="evidence" value="ECO:0007669"/>
    <property type="project" value="TreeGrafter"/>
</dbReference>
<accession>A0A835EUQ9</accession>
<evidence type="ECO:0000256" key="3">
    <source>
        <dbReference type="SAM" id="MobiDB-lite"/>
    </source>
</evidence>
<evidence type="ECO:0000313" key="6">
    <source>
        <dbReference type="Proteomes" id="UP000636709"/>
    </source>
</evidence>
<dbReference type="Proteomes" id="UP000636709">
    <property type="component" value="Unassembled WGS sequence"/>
</dbReference>
<feature type="domain" description="CBM20" evidence="4">
    <location>
        <begin position="5"/>
        <end position="113"/>
    </location>
</feature>